<keyword evidence="1 2" id="KW-0103">Bromodomain</keyword>
<evidence type="ECO:0000313" key="5">
    <source>
        <dbReference type="EMBL" id="KAK6000973.1"/>
    </source>
</evidence>
<dbReference type="Proteomes" id="UP001341245">
    <property type="component" value="Unassembled WGS sequence"/>
</dbReference>
<dbReference type="SUPFAM" id="SSF47370">
    <property type="entry name" value="Bromodomain"/>
    <property type="match status" value="1"/>
</dbReference>
<gene>
    <name evidence="5" type="ORF">QM012_003056</name>
</gene>
<dbReference type="InterPro" id="IPR050935">
    <property type="entry name" value="Bromo_chromatin_reader"/>
</dbReference>
<dbReference type="EMBL" id="JASGXD010000015">
    <property type="protein sequence ID" value="KAK6000973.1"/>
    <property type="molecule type" value="Genomic_DNA"/>
</dbReference>
<dbReference type="InterPro" id="IPR036427">
    <property type="entry name" value="Bromodomain-like_sf"/>
</dbReference>
<feature type="compositionally biased region" description="Low complexity" evidence="3">
    <location>
        <begin position="158"/>
        <end position="171"/>
    </location>
</feature>
<keyword evidence="6" id="KW-1185">Reference proteome</keyword>
<feature type="compositionally biased region" description="Polar residues" evidence="3">
    <location>
        <begin position="176"/>
        <end position="187"/>
    </location>
</feature>
<feature type="compositionally biased region" description="Polar residues" evidence="3">
    <location>
        <begin position="197"/>
        <end position="213"/>
    </location>
</feature>
<dbReference type="Gene3D" id="1.20.920.10">
    <property type="entry name" value="Bromodomain-like"/>
    <property type="match status" value="1"/>
</dbReference>
<evidence type="ECO:0000259" key="4">
    <source>
        <dbReference type="PROSITE" id="PS50014"/>
    </source>
</evidence>
<organism evidence="5 6">
    <name type="scientific">Aureobasidium pullulans</name>
    <name type="common">Black yeast</name>
    <name type="synonym">Pullularia pullulans</name>
    <dbReference type="NCBI Taxonomy" id="5580"/>
    <lineage>
        <taxon>Eukaryota</taxon>
        <taxon>Fungi</taxon>
        <taxon>Dikarya</taxon>
        <taxon>Ascomycota</taxon>
        <taxon>Pezizomycotina</taxon>
        <taxon>Dothideomycetes</taxon>
        <taxon>Dothideomycetidae</taxon>
        <taxon>Dothideales</taxon>
        <taxon>Saccotheciaceae</taxon>
        <taxon>Aureobasidium</taxon>
    </lineage>
</organism>
<dbReference type="PANTHER" id="PTHR22880">
    <property type="entry name" value="FALZ-RELATED BROMODOMAIN-CONTAINING PROTEINS"/>
    <property type="match status" value="1"/>
</dbReference>
<dbReference type="Pfam" id="PF00439">
    <property type="entry name" value="Bromodomain"/>
    <property type="match status" value="1"/>
</dbReference>
<feature type="region of interest" description="Disordered" evidence="3">
    <location>
        <begin position="135"/>
        <end position="267"/>
    </location>
</feature>
<dbReference type="SMART" id="SM00297">
    <property type="entry name" value="BROMO"/>
    <property type="match status" value="1"/>
</dbReference>
<dbReference type="InterPro" id="IPR001487">
    <property type="entry name" value="Bromodomain"/>
</dbReference>
<sequence length="389" mass="43643">MVSQQGIPKMQRADLLFCEHVLEEFKRFKHRKYVATFKEPVDIVAVPTYLNIIRQPMDLSTIAFKLGRDAYDSAAAFKADFELMFDNCDRFNAGHPPSSVYEHGRHFREEFKQVWLDQHNWLKRVHPEVFIQAATEEQEDSMDEPLAKRRRQSSRLATSTESSPTLPSLYTAASVVRTTSSIPTTPVSGHPKRRSSKASTIKPTSSRAQSASSTVNQANATQADATQYAESSTTESAGRKNTAPEPDVKSSNGVSPANKLRSRLEPSNRPWDAFQECLKAMVIEEANKLLNDPSIKHPGLDNNNLAKTMWEAVSADNNDPAAEEAGKASFSAWIGLAVEELSKVAIRDVGNQVKNETKKALVVIMERHYRFLRNKLEVFHEELRARLDA</sequence>
<evidence type="ECO:0000313" key="6">
    <source>
        <dbReference type="Proteomes" id="UP001341245"/>
    </source>
</evidence>
<dbReference type="PANTHER" id="PTHR22880:SF225">
    <property type="entry name" value="BROMODOMAIN-CONTAINING PROTEIN BET-1-RELATED"/>
    <property type="match status" value="1"/>
</dbReference>
<dbReference type="PROSITE" id="PS50014">
    <property type="entry name" value="BROMODOMAIN_2"/>
    <property type="match status" value="1"/>
</dbReference>
<feature type="compositionally biased region" description="Low complexity" evidence="3">
    <location>
        <begin position="214"/>
        <end position="229"/>
    </location>
</feature>
<feature type="domain" description="Bromo" evidence="4">
    <location>
        <begin position="29"/>
        <end position="99"/>
    </location>
</feature>
<evidence type="ECO:0000256" key="3">
    <source>
        <dbReference type="SAM" id="MobiDB-lite"/>
    </source>
</evidence>
<evidence type="ECO:0000256" key="2">
    <source>
        <dbReference type="PROSITE-ProRule" id="PRU00035"/>
    </source>
</evidence>
<dbReference type="PROSITE" id="PS00633">
    <property type="entry name" value="BROMODOMAIN_1"/>
    <property type="match status" value="1"/>
</dbReference>
<evidence type="ECO:0000256" key="1">
    <source>
        <dbReference type="ARBA" id="ARBA00023117"/>
    </source>
</evidence>
<comment type="caution">
    <text evidence="5">The sequence shown here is derived from an EMBL/GenBank/DDBJ whole genome shotgun (WGS) entry which is preliminary data.</text>
</comment>
<dbReference type="PRINTS" id="PR00503">
    <property type="entry name" value="BROMODOMAIN"/>
</dbReference>
<proteinExistence type="predicted"/>
<accession>A0ABR0T958</accession>
<dbReference type="InterPro" id="IPR018359">
    <property type="entry name" value="Bromodomain_CS"/>
</dbReference>
<reference evidence="5 6" key="1">
    <citation type="submission" date="2023-11" db="EMBL/GenBank/DDBJ databases">
        <title>Draft genome sequence and annotation of the polyextremotolerant black yeast-like fungus Aureobasidium pullulans NRRL 62042.</title>
        <authorList>
            <person name="Dielentheis-Frenken M.R.E."/>
            <person name="Wibberg D."/>
            <person name="Blank L.M."/>
            <person name="Tiso T."/>
        </authorList>
    </citation>
    <scope>NUCLEOTIDE SEQUENCE [LARGE SCALE GENOMIC DNA]</scope>
    <source>
        <strain evidence="5 6">NRRL 62042</strain>
    </source>
</reference>
<name>A0ABR0T958_AURPU</name>
<protein>
    <recommendedName>
        <fullName evidence="4">Bromo domain-containing protein</fullName>
    </recommendedName>
</protein>